<dbReference type="EMBL" id="LPXN01000079">
    <property type="protein sequence ID" value="KZD11029.1"/>
    <property type="molecule type" value="Genomic_DNA"/>
</dbReference>
<dbReference type="FunFam" id="2.70.70.10:FF:000019">
    <property type="entry name" value="M23 family peptidase"/>
    <property type="match status" value="1"/>
</dbReference>
<dbReference type="SUPFAM" id="SSF51261">
    <property type="entry name" value="Duplicated hybrid motif"/>
    <property type="match status" value="1"/>
</dbReference>
<dbReference type="InterPro" id="IPR016047">
    <property type="entry name" value="M23ase_b-sheet_dom"/>
</dbReference>
<comment type="caution">
    <text evidence="3">The sequence shown here is derived from an EMBL/GenBank/DDBJ whole genome shotgun (WGS) entry which is preliminary data.</text>
</comment>
<dbReference type="OrthoDB" id="9815245at2"/>
<dbReference type="PANTHER" id="PTHR21666:SF285">
    <property type="entry name" value="M23 FAMILY METALLOPEPTIDASE"/>
    <property type="match status" value="1"/>
</dbReference>
<accession>A0A154WBZ0</accession>
<dbReference type="InterPro" id="IPR050570">
    <property type="entry name" value="Cell_wall_metabolism_enzyme"/>
</dbReference>
<reference evidence="3 4" key="1">
    <citation type="submission" date="2015-12" db="EMBL/GenBank/DDBJ databases">
        <title>Genome sequence of Oceanibaculum pacificum MCCC 1A02656.</title>
        <authorList>
            <person name="Lu L."/>
            <person name="Lai Q."/>
            <person name="Shao Z."/>
            <person name="Qian P."/>
        </authorList>
    </citation>
    <scope>NUCLEOTIDE SEQUENCE [LARGE SCALE GENOMIC DNA]</scope>
    <source>
        <strain evidence="3 4">MCCC 1A02656</strain>
    </source>
</reference>
<dbReference type="CDD" id="cd12797">
    <property type="entry name" value="M23_peptidase"/>
    <property type="match status" value="1"/>
</dbReference>
<gene>
    <name evidence="3" type="ORF">AUP43_05975</name>
</gene>
<dbReference type="STRING" id="580166.AUP43_05975"/>
<dbReference type="PANTHER" id="PTHR21666">
    <property type="entry name" value="PEPTIDASE-RELATED"/>
    <property type="match status" value="1"/>
</dbReference>
<dbReference type="GO" id="GO:0004222">
    <property type="term" value="F:metalloendopeptidase activity"/>
    <property type="evidence" value="ECO:0007669"/>
    <property type="project" value="TreeGrafter"/>
</dbReference>
<proteinExistence type="predicted"/>
<dbReference type="Gene3D" id="2.70.70.10">
    <property type="entry name" value="Glucose Permease (Domain IIA)"/>
    <property type="match status" value="1"/>
</dbReference>
<dbReference type="AlphaFoldDB" id="A0A154WBZ0"/>
<name>A0A154WBZ0_9PROT</name>
<keyword evidence="4" id="KW-1185">Reference proteome</keyword>
<feature type="domain" description="M23ase beta-sheet core" evidence="2">
    <location>
        <begin position="165"/>
        <end position="260"/>
    </location>
</feature>
<sequence length="271" mass="29005">MRILLALLALLLPSLAQAADLTLEGQATQGGLLIGRTQPGSVVVFENRRMRVTADGRFLIGFGRDAESTASLEVTLPNGTSIRQDIAVAPRTFDIQRIDGLPEKMVTPPPEVLARIKADNEAVRKVRQTDGAEPFFTSGFVWPAQGRISGVYGSQRILNGQPRQPHYGIDIAAPVGSAVVAPADGVVTLAHPDMYYTGATLIIDHGHGLSSTFLHLDSMAVKLGERVKQGQRVATVGATGRATGPHLDWRINLFDIRIDPALLVPPMPAAN</sequence>
<evidence type="ECO:0000259" key="2">
    <source>
        <dbReference type="Pfam" id="PF01551"/>
    </source>
</evidence>
<evidence type="ECO:0000313" key="4">
    <source>
        <dbReference type="Proteomes" id="UP000076400"/>
    </source>
</evidence>
<dbReference type="Proteomes" id="UP000076400">
    <property type="component" value="Unassembled WGS sequence"/>
</dbReference>
<evidence type="ECO:0000256" key="1">
    <source>
        <dbReference type="SAM" id="SignalP"/>
    </source>
</evidence>
<feature type="chain" id="PRO_5007602416" description="M23ase beta-sheet core domain-containing protein" evidence="1">
    <location>
        <begin position="19"/>
        <end position="271"/>
    </location>
</feature>
<evidence type="ECO:0000313" key="3">
    <source>
        <dbReference type="EMBL" id="KZD11029.1"/>
    </source>
</evidence>
<keyword evidence="1" id="KW-0732">Signal</keyword>
<protein>
    <recommendedName>
        <fullName evidence="2">M23ase beta-sheet core domain-containing protein</fullName>
    </recommendedName>
</protein>
<feature type="signal peptide" evidence="1">
    <location>
        <begin position="1"/>
        <end position="18"/>
    </location>
</feature>
<dbReference type="Pfam" id="PF01551">
    <property type="entry name" value="Peptidase_M23"/>
    <property type="match status" value="1"/>
</dbReference>
<dbReference type="RefSeq" id="WP_067553685.1">
    <property type="nucleotide sequence ID" value="NZ_LPXN01000079.1"/>
</dbReference>
<organism evidence="3 4">
    <name type="scientific">Oceanibaculum pacificum</name>
    <dbReference type="NCBI Taxonomy" id="580166"/>
    <lineage>
        <taxon>Bacteria</taxon>
        <taxon>Pseudomonadati</taxon>
        <taxon>Pseudomonadota</taxon>
        <taxon>Alphaproteobacteria</taxon>
        <taxon>Rhodospirillales</taxon>
        <taxon>Oceanibaculaceae</taxon>
        <taxon>Oceanibaculum</taxon>
    </lineage>
</organism>
<dbReference type="InterPro" id="IPR011055">
    <property type="entry name" value="Dup_hybrid_motif"/>
</dbReference>